<dbReference type="InterPro" id="IPR050527">
    <property type="entry name" value="Snail/Krueppel_Znf"/>
</dbReference>
<evidence type="ECO:0000259" key="8">
    <source>
        <dbReference type="PROSITE" id="PS50157"/>
    </source>
</evidence>
<dbReference type="OrthoDB" id="6359816at2759"/>
<evidence type="ECO:0000256" key="3">
    <source>
        <dbReference type="ARBA" id="ARBA00022771"/>
    </source>
</evidence>
<feature type="domain" description="C2H2-type" evidence="8">
    <location>
        <begin position="63"/>
        <end position="90"/>
    </location>
</feature>
<gene>
    <name evidence="9" type="primary">REST_0</name>
    <name evidence="9" type="ORF">E2C01_026474</name>
</gene>
<dbReference type="EMBL" id="VSRR010002767">
    <property type="protein sequence ID" value="MPC33132.1"/>
    <property type="molecule type" value="Genomic_DNA"/>
</dbReference>
<dbReference type="GO" id="GO:0000981">
    <property type="term" value="F:DNA-binding transcription factor activity, RNA polymerase II-specific"/>
    <property type="evidence" value="ECO:0007669"/>
    <property type="project" value="TreeGrafter"/>
</dbReference>
<dbReference type="PANTHER" id="PTHR24388:SF53">
    <property type="entry name" value="CHORION TRANSCRIPTION FACTOR CF2-RELATED"/>
    <property type="match status" value="1"/>
</dbReference>
<dbReference type="GO" id="GO:0000978">
    <property type="term" value="F:RNA polymerase II cis-regulatory region sequence-specific DNA binding"/>
    <property type="evidence" value="ECO:0007669"/>
    <property type="project" value="TreeGrafter"/>
</dbReference>
<dbReference type="InterPro" id="IPR013087">
    <property type="entry name" value="Znf_C2H2_type"/>
</dbReference>
<keyword evidence="5" id="KW-0539">Nucleus</keyword>
<feature type="domain" description="C2H2-type" evidence="8">
    <location>
        <begin position="33"/>
        <end position="62"/>
    </location>
</feature>
<reference evidence="9 10" key="1">
    <citation type="submission" date="2019-05" db="EMBL/GenBank/DDBJ databases">
        <title>Another draft genome of Portunus trituberculatus and its Hox gene families provides insights of decapod evolution.</title>
        <authorList>
            <person name="Jeong J.-H."/>
            <person name="Song I."/>
            <person name="Kim S."/>
            <person name="Choi T."/>
            <person name="Kim D."/>
            <person name="Ryu S."/>
            <person name="Kim W."/>
        </authorList>
    </citation>
    <scope>NUCLEOTIDE SEQUENCE [LARGE SCALE GENOMIC DNA]</scope>
    <source>
        <tissue evidence="9">Muscle</tissue>
    </source>
</reference>
<evidence type="ECO:0000256" key="7">
    <source>
        <dbReference type="PROSITE-ProRule" id="PRU00042"/>
    </source>
</evidence>
<protein>
    <submittedName>
        <fullName evidence="9">RE1-silencing transcription factor</fullName>
    </submittedName>
</protein>
<comment type="similarity">
    <text evidence="6">Belongs to the snail C2H2-type zinc-finger protein family.</text>
</comment>
<dbReference type="SMART" id="SM00355">
    <property type="entry name" value="ZnF_C2H2"/>
    <property type="match status" value="2"/>
</dbReference>
<evidence type="ECO:0000256" key="6">
    <source>
        <dbReference type="ARBA" id="ARBA00037948"/>
    </source>
</evidence>
<evidence type="ECO:0000256" key="5">
    <source>
        <dbReference type="ARBA" id="ARBA00023242"/>
    </source>
</evidence>
<proteinExistence type="inferred from homology"/>
<dbReference type="GO" id="GO:0008270">
    <property type="term" value="F:zinc ion binding"/>
    <property type="evidence" value="ECO:0007669"/>
    <property type="project" value="UniProtKB-KW"/>
</dbReference>
<evidence type="ECO:0000256" key="4">
    <source>
        <dbReference type="ARBA" id="ARBA00022833"/>
    </source>
</evidence>
<evidence type="ECO:0000256" key="1">
    <source>
        <dbReference type="ARBA" id="ARBA00022723"/>
    </source>
</evidence>
<dbReference type="FunFam" id="3.30.160.60:FF:000446">
    <property type="entry name" value="Zinc finger protein"/>
    <property type="match status" value="1"/>
</dbReference>
<dbReference type="PANTHER" id="PTHR24388">
    <property type="entry name" value="ZINC FINGER PROTEIN"/>
    <property type="match status" value="1"/>
</dbReference>
<keyword evidence="1" id="KW-0479">Metal-binding</keyword>
<dbReference type="Gene3D" id="3.30.160.60">
    <property type="entry name" value="Classic Zinc Finger"/>
    <property type="match status" value="2"/>
</dbReference>
<accession>A0A5B7EG05</accession>
<keyword evidence="2" id="KW-0677">Repeat</keyword>
<organism evidence="9 10">
    <name type="scientific">Portunus trituberculatus</name>
    <name type="common">Swimming crab</name>
    <name type="synonym">Neptunus trituberculatus</name>
    <dbReference type="NCBI Taxonomy" id="210409"/>
    <lineage>
        <taxon>Eukaryota</taxon>
        <taxon>Metazoa</taxon>
        <taxon>Ecdysozoa</taxon>
        <taxon>Arthropoda</taxon>
        <taxon>Crustacea</taxon>
        <taxon>Multicrustacea</taxon>
        <taxon>Malacostraca</taxon>
        <taxon>Eumalacostraca</taxon>
        <taxon>Eucarida</taxon>
        <taxon>Decapoda</taxon>
        <taxon>Pleocyemata</taxon>
        <taxon>Brachyura</taxon>
        <taxon>Eubrachyura</taxon>
        <taxon>Portunoidea</taxon>
        <taxon>Portunidae</taxon>
        <taxon>Portuninae</taxon>
        <taxon>Portunus</taxon>
    </lineage>
</organism>
<dbReference type="AlphaFoldDB" id="A0A5B7EG05"/>
<keyword evidence="10" id="KW-1185">Reference proteome</keyword>
<keyword evidence="4" id="KW-0862">Zinc</keyword>
<comment type="caution">
    <text evidence="9">The sequence shown here is derived from an EMBL/GenBank/DDBJ whole genome shotgun (WGS) entry which is preliminary data.</text>
</comment>
<sequence>MQSVLVMTDCITSNAKMFSPLWQNPSHVEQSRYVQINFKCSTLASMNSSLKIHLRKHTGEKPYTCPHCPYQSTVSSHIKRHLKTHNDGEKDLTCAQCFYRTRDQEDLLRHVRMHFTSYE</sequence>
<evidence type="ECO:0000256" key="2">
    <source>
        <dbReference type="ARBA" id="ARBA00022737"/>
    </source>
</evidence>
<dbReference type="Proteomes" id="UP000324222">
    <property type="component" value="Unassembled WGS sequence"/>
</dbReference>
<name>A0A5B7EG05_PORTR</name>
<dbReference type="PROSITE" id="PS50157">
    <property type="entry name" value="ZINC_FINGER_C2H2_2"/>
    <property type="match status" value="2"/>
</dbReference>
<evidence type="ECO:0000313" key="9">
    <source>
        <dbReference type="EMBL" id="MPC33132.1"/>
    </source>
</evidence>
<dbReference type="InterPro" id="IPR036236">
    <property type="entry name" value="Znf_C2H2_sf"/>
</dbReference>
<dbReference type="SUPFAM" id="SSF57667">
    <property type="entry name" value="beta-beta-alpha zinc fingers"/>
    <property type="match status" value="1"/>
</dbReference>
<keyword evidence="3 7" id="KW-0863">Zinc-finger</keyword>
<evidence type="ECO:0000313" key="10">
    <source>
        <dbReference type="Proteomes" id="UP000324222"/>
    </source>
</evidence>
<dbReference type="Pfam" id="PF00096">
    <property type="entry name" value="zf-C2H2"/>
    <property type="match status" value="1"/>
</dbReference>
<dbReference type="GO" id="GO:0005634">
    <property type="term" value="C:nucleus"/>
    <property type="evidence" value="ECO:0007669"/>
    <property type="project" value="UniProtKB-ARBA"/>
</dbReference>